<reference evidence="5" key="1">
    <citation type="submission" date="2009-04" db="EMBL/GenBank/DDBJ databases">
        <authorList>
            <person name="Weinstock G."/>
            <person name="Sodergren E."/>
            <person name="Clifton S."/>
            <person name="Fulton L."/>
            <person name="Fulton B."/>
            <person name="Courtney L."/>
            <person name="Fronick C."/>
            <person name="Harrison M."/>
            <person name="Strong C."/>
            <person name="Farmer C."/>
            <person name="Delahaunty K."/>
            <person name="Markovic C."/>
            <person name="Hall O."/>
            <person name="Minx P."/>
            <person name="Tomlinson C."/>
            <person name="Mitreva M."/>
            <person name="Nelson J."/>
            <person name="Hou S."/>
            <person name="Wollam A."/>
            <person name="Pepin K.H."/>
            <person name="Johnson M."/>
            <person name="Bhonagiri V."/>
            <person name="Nash W.E."/>
            <person name="Warren W."/>
            <person name="Chinwalla A."/>
            <person name="Mardis E.R."/>
            <person name="Wilson R.K."/>
        </authorList>
    </citation>
    <scope>NUCLEOTIDE SEQUENCE [LARGE SCALE GENOMIC DNA]</scope>
    <source>
        <strain evidence="5">DSM 14600</strain>
    </source>
</reference>
<evidence type="ECO:0000313" key="5">
    <source>
        <dbReference type="EMBL" id="EEP28506.1"/>
    </source>
</evidence>
<sequence>MENMKVLVAIDSLKGSLSSLEAGNAVADGIGRACRDAEVLVRPLADGGEGTVEALALGMNGRVEKILVKGPLGEPVEAVYGIIDDSKTAIIEMSAAAGITLVPREKRNPLHTTTYGVGEMIADAIQKGCRNFIVGIGGSATNDGGVGMLQALGYQFLDQEGRQIPYGAKGLAAIDRIRDQKVLPELTQCHFRVACDVTNPLCGEEGCSAVFGPQKGATPAMVTEMDHWMAHYAALTCEKYKRADRMIPGTGAAGGLGFAFLSYTNAVLESGVKIVLEETKLESYVKDADFVVTGEGRLDGQTVMGKAPIGVAHIAKKYGKSVIAFSGCVTDDASVCNEHGIDAFFPILRRVCTLDQAMDAGNARENLAATAEQVFRLIASLS</sequence>
<dbReference type="HOGENOM" id="CLU_028255_0_0_9"/>
<evidence type="ECO:0000256" key="3">
    <source>
        <dbReference type="ARBA" id="ARBA00022777"/>
    </source>
</evidence>
<dbReference type="NCBIfam" id="TIGR00045">
    <property type="entry name" value="glycerate kinase"/>
    <property type="match status" value="1"/>
</dbReference>
<keyword evidence="3 4" id="KW-0418">Kinase</keyword>
<dbReference type="InterPro" id="IPR018197">
    <property type="entry name" value="Glycerate_kinase_RE-like"/>
</dbReference>
<dbReference type="InterPro" id="IPR036129">
    <property type="entry name" value="Glycerate_kinase_sf"/>
</dbReference>
<keyword evidence="2 4" id="KW-0808">Transferase</keyword>
<dbReference type="STRING" id="626523.GCWU000342_01316"/>
<dbReference type="Proteomes" id="UP000003494">
    <property type="component" value="Unassembled WGS sequence"/>
</dbReference>
<dbReference type="InterPro" id="IPR018193">
    <property type="entry name" value="Glyc_kinase_flavodox-like_fold"/>
</dbReference>
<dbReference type="InterPro" id="IPR004381">
    <property type="entry name" value="Glycerate_kinase"/>
</dbReference>
<accession>C4GBL3</accession>
<comment type="caution">
    <text evidence="5">The sequence shown here is derived from an EMBL/GenBank/DDBJ whole genome shotgun (WGS) entry which is preliminary data.</text>
</comment>
<dbReference type="PANTHER" id="PTHR21599">
    <property type="entry name" value="GLYCERATE KINASE"/>
    <property type="match status" value="1"/>
</dbReference>
<dbReference type="Pfam" id="PF02595">
    <property type="entry name" value="Gly_kinase"/>
    <property type="match status" value="1"/>
</dbReference>
<gene>
    <name evidence="5" type="ORF">GCWU000342_01316</name>
</gene>
<dbReference type="EC" id="2.7.1.31" evidence="5"/>
<dbReference type="Gene3D" id="3.40.50.10350">
    <property type="entry name" value="Glycerate kinase, domain 1"/>
    <property type="match status" value="1"/>
</dbReference>
<keyword evidence="6" id="KW-1185">Reference proteome</keyword>
<dbReference type="eggNOG" id="COG1929">
    <property type="taxonomic scope" value="Bacteria"/>
</dbReference>
<evidence type="ECO:0000256" key="1">
    <source>
        <dbReference type="ARBA" id="ARBA00006284"/>
    </source>
</evidence>
<protein>
    <submittedName>
        <fullName evidence="5">Glycerate kinase</fullName>
        <ecNumber evidence="5">2.7.1.31</ecNumber>
    </submittedName>
</protein>
<dbReference type="EMBL" id="ACIP02000002">
    <property type="protein sequence ID" value="EEP28506.1"/>
    <property type="molecule type" value="Genomic_DNA"/>
</dbReference>
<dbReference type="GO" id="GO:0031388">
    <property type="term" value="P:organic acid phosphorylation"/>
    <property type="evidence" value="ECO:0007669"/>
    <property type="project" value="UniProtKB-UniRule"/>
</dbReference>
<organism evidence="5 6">
    <name type="scientific">Shuttleworthella satelles DSM 14600</name>
    <dbReference type="NCBI Taxonomy" id="626523"/>
    <lineage>
        <taxon>Bacteria</taxon>
        <taxon>Bacillati</taxon>
        <taxon>Bacillota</taxon>
        <taxon>Clostridia</taxon>
        <taxon>Lachnospirales</taxon>
        <taxon>Lachnospiraceae</taxon>
        <taxon>Shuttleworthella</taxon>
    </lineage>
</organism>
<evidence type="ECO:0000256" key="2">
    <source>
        <dbReference type="ARBA" id="ARBA00022679"/>
    </source>
</evidence>
<dbReference type="PIRSF" id="PIRSF006078">
    <property type="entry name" value="GlxK"/>
    <property type="match status" value="1"/>
</dbReference>
<name>C4GBL3_9FIRM</name>
<dbReference type="Gene3D" id="3.90.1510.10">
    <property type="entry name" value="Glycerate kinase, domain 2"/>
    <property type="match status" value="1"/>
</dbReference>
<dbReference type="PANTHER" id="PTHR21599:SF0">
    <property type="entry name" value="GLYCERATE KINASE"/>
    <property type="match status" value="1"/>
</dbReference>
<evidence type="ECO:0000256" key="4">
    <source>
        <dbReference type="PIRNR" id="PIRNR006078"/>
    </source>
</evidence>
<dbReference type="SUPFAM" id="SSF110738">
    <property type="entry name" value="Glycerate kinase I"/>
    <property type="match status" value="1"/>
</dbReference>
<proteinExistence type="inferred from homology"/>
<comment type="similarity">
    <text evidence="1 4">Belongs to the glycerate kinase type-1 family.</text>
</comment>
<dbReference type="AlphaFoldDB" id="C4GBL3"/>
<dbReference type="GO" id="GO:0008887">
    <property type="term" value="F:glycerate kinase activity"/>
    <property type="evidence" value="ECO:0007669"/>
    <property type="project" value="UniProtKB-UniRule"/>
</dbReference>
<evidence type="ECO:0000313" key="6">
    <source>
        <dbReference type="Proteomes" id="UP000003494"/>
    </source>
</evidence>